<dbReference type="EMBL" id="CM007649">
    <property type="protein sequence ID" value="ONM37305.1"/>
    <property type="molecule type" value="Genomic_DNA"/>
</dbReference>
<protein>
    <submittedName>
        <fullName evidence="1">Uncharacterized protein</fullName>
    </submittedName>
</protein>
<accession>A0A1D6N9T4</accession>
<name>A0A1D6N9T4_MAIZE</name>
<dbReference type="InParanoid" id="A0A1D6N9T4"/>
<evidence type="ECO:0000313" key="1">
    <source>
        <dbReference type="EMBL" id="ONM37305.1"/>
    </source>
</evidence>
<dbReference type="PaxDb" id="4577-AC209093.3_FGP006"/>
<reference evidence="1" key="1">
    <citation type="submission" date="2015-12" db="EMBL/GenBank/DDBJ databases">
        <title>Update maize B73 reference genome by single molecule sequencing technologies.</title>
        <authorList>
            <consortium name="Maize Genome Sequencing Project"/>
            <person name="Ware D."/>
        </authorList>
    </citation>
    <scope>NUCLEOTIDE SEQUENCE [LARGE SCALE GENOMIC DNA]</scope>
    <source>
        <tissue evidence="1">Seedling</tissue>
    </source>
</reference>
<dbReference type="AlphaFoldDB" id="A0A1D6N9T4"/>
<proteinExistence type="predicted"/>
<dbReference type="ExpressionAtlas" id="A0A1D6N9T4">
    <property type="expression patterns" value="baseline"/>
</dbReference>
<organism evidence="1">
    <name type="scientific">Zea mays</name>
    <name type="common">Maize</name>
    <dbReference type="NCBI Taxonomy" id="4577"/>
    <lineage>
        <taxon>Eukaryota</taxon>
        <taxon>Viridiplantae</taxon>
        <taxon>Streptophyta</taxon>
        <taxon>Embryophyta</taxon>
        <taxon>Tracheophyta</taxon>
        <taxon>Spermatophyta</taxon>
        <taxon>Magnoliopsida</taxon>
        <taxon>Liliopsida</taxon>
        <taxon>Poales</taxon>
        <taxon>Poaceae</taxon>
        <taxon>PACMAD clade</taxon>
        <taxon>Panicoideae</taxon>
        <taxon>Andropogonodae</taxon>
        <taxon>Andropogoneae</taxon>
        <taxon>Tripsacinae</taxon>
        <taxon>Zea</taxon>
    </lineage>
</organism>
<gene>
    <name evidence="1" type="ORF">ZEAMMB73_Zm00001d043260</name>
</gene>
<sequence length="69" mass="8055">MITEYILRRMYCYSRVDQVHHALGEAGSGHWWNQRHRAVGCSIIAEQEHQVKVAPKRSRKGIILIWQVG</sequence>